<gene>
    <name evidence="1" type="ORF">CLUMA_CG010405</name>
</gene>
<dbReference type="AlphaFoldDB" id="A0A1J1IBM5"/>
<sequence length="83" mass="9603">MKSLQTLFEFKIGVEFYSNSSARHSSTLKQHFQIKHLLKLPTAATSEANLRNYSLCKFIAEMCLHLSCLMLQRATIDKYSQFN</sequence>
<dbReference type="Proteomes" id="UP000183832">
    <property type="component" value="Unassembled WGS sequence"/>
</dbReference>
<reference evidence="1 2" key="1">
    <citation type="submission" date="2015-04" db="EMBL/GenBank/DDBJ databases">
        <authorList>
            <person name="Syromyatnikov M.Y."/>
            <person name="Popov V.N."/>
        </authorList>
    </citation>
    <scope>NUCLEOTIDE SEQUENCE [LARGE SCALE GENOMIC DNA]</scope>
</reference>
<name>A0A1J1IBM5_9DIPT</name>
<organism evidence="1 2">
    <name type="scientific">Clunio marinus</name>
    <dbReference type="NCBI Taxonomy" id="568069"/>
    <lineage>
        <taxon>Eukaryota</taxon>
        <taxon>Metazoa</taxon>
        <taxon>Ecdysozoa</taxon>
        <taxon>Arthropoda</taxon>
        <taxon>Hexapoda</taxon>
        <taxon>Insecta</taxon>
        <taxon>Pterygota</taxon>
        <taxon>Neoptera</taxon>
        <taxon>Endopterygota</taxon>
        <taxon>Diptera</taxon>
        <taxon>Nematocera</taxon>
        <taxon>Chironomoidea</taxon>
        <taxon>Chironomidae</taxon>
        <taxon>Clunio</taxon>
    </lineage>
</organism>
<evidence type="ECO:0000313" key="1">
    <source>
        <dbReference type="EMBL" id="CRK96964.1"/>
    </source>
</evidence>
<proteinExistence type="predicted"/>
<accession>A0A1J1IBM5</accession>
<keyword evidence="2" id="KW-1185">Reference proteome</keyword>
<protein>
    <submittedName>
        <fullName evidence="1">CLUMA_CG010405, isoform A</fullName>
    </submittedName>
</protein>
<evidence type="ECO:0000313" key="2">
    <source>
        <dbReference type="Proteomes" id="UP000183832"/>
    </source>
</evidence>
<dbReference type="EMBL" id="CVRI01000045">
    <property type="protein sequence ID" value="CRK96964.1"/>
    <property type="molecule type" value="Genomic_DNA"/>
</dbReference>